<protein>
    <recommendedName>
        <fullName evidence="4">NADH-ubiquinone oxidoreductase chain 6</fullName>
        <ecNumber evidence="3">7.1.1.2</ecNumber>
    </recommendedName>
    <alternativeName>
        <fullName evidence="14">NADH dehydrogenase subunit 6</fullName>
    </alternativeName>
</protein>
<evidence type="ECO:0000256" key="12">
    <source>
        <dbReference type="ARBA" id="ARBA00023128"/>
    </source>
</evidence>
<geneLocation type="mitochondrion" evidence="17"/>
<organism evidence="17">
    <name type="scientific">Upogebia bowerbankii</name>
    <dbReference type="NCBI Taxonomy" id="2302679"/>
    <lineage>
        <taxon>Eukaryota</taxon>
        <taxon>Metazoa</taxon>
        <taxon>Ecdysozoa</taxon>
        <taxon>Arthropoda</taxon>
        <taxon>Crustacea</taxon>
        <taxon>Multicrustacea</taxon>
        <taxon>Malacostraca</taxon>
        <taxon>Eumalacostraca</taxon>
        <taxon>Eucarida</taxon>
        <taxon>Decapoda</taxon>
        <taxon>Pleocyemata</taxon>
        <taxon>Gebiidea</taxon>
        <taxon>Upogebiidae</taxon>
        <taxon>Upogebia</taxon>
    </lineage>
</organism>
<comment type="catalytic activity">
    <reaction evidence="15">
        <text>a ubiquinone + NADH + 5 H(+)(in) = a ubiquinol + NAD(+) + 4 H(+)(out)</text>
        <dbReference type="Rhea" id="RHEA:29091"/>
        <dbReference type="Rhea" id="RHEA-COMP:9565"/>
        <dbReference type="Rhea" id="RHEA-COMP:9566"/>
        <dbReference type="ChEBI" id="CHEBI:15378"/>
        <dbReference type="ChEBI" id="CHEBI:16389"/>
        <dbReference type="ChEBI" id="CHEBI:17976"/>
        <dbReference type="ChEBI" id="CHEBI:57540"/>
        <dbReference type="ChEBI" id="CHEBI:57945"/>
        <dbReference type="EC" id="7.1.1.2"/>
    </reaction>
</comment>
<keyword evidence="13 16" id="KW-0472">Membrane</keyword>
<comment type="similarity">
    <text evidence="2">Belongs to the complex I subunit 6 family.</text>
</comment>
<dbReference type="EC" id="7.1.1.2" evidence="3"/>
<keyword evidence="11" id="KW-0520">NAD</keyword>
<evidence type="ECO:0000256" key="11">
    <source>
        <dbReference type="ARBA" id="ARBA00023027"/>
    </source>
</evidence>
<dbReference type="GO" id="GO:0008137">
    <property type="term" value="F:NADH dehydrogenase (ubiquinone) activity"/>
    <property type="evidence" value="ECO:0007669"/>
    <property type="project" value="UniProtKB-EC"/>
</dbReference>
<evidence type="ECO:0000256" key="7">
    <source>
        <dbReference type="ARBA" id="ARBA00022692"/>
    </source>
</evidence>
<evidence type="ECO:0000256" key="2">
    <source>
        <dbReference type="ARBA" id="ARBA00005698"/>
    </source>
</evidence>
<evidence type="ECO:0000256" key="1">
    <source>
        <dbReference type="ARBA" id="ARBA00004225"/>
    </source>
</evidence>
<keyword evidence="9" id="KW-0249">Electron transport</keyword>
<evidence type="ECO:0000256" key="14">
    <source>
        <dbReference type="ARBA" id="ARBA00031019"/>
    </source>
</evidence>
<dbReference type="InterPro" id="IPR050269">
    <property type="entry name" value="ComplexI_Subunit6"/>
</dbReference>
<keyword evidence="8" id="KW-1278">Translocase</keyword>
<keyword evidence="10 16" id="KW-1133">Transmembrane helix</keyword>
<keyword evidence="6" id="KW-0679">Respiratory chain</keyword>
<evidence type="ECO:0000256" key="9">
    <source>
        <dbReference type="ARBA" id="ARBA00022982"/>
    </source>
</evidence>
<dbReference type="GO" id="GO:0031966">
    <property type="term" value="C:mitochondrial membrane"/>
    <property type="evidence" value="ECO:0007669"/>
    <property type="project" value="UniProtKB-SubCell"/>
</dbReference>
<sequence length="169" mass="19463">MLFITLPLTLFLAALFTQLTHPLSLGLTLLLQTILICTCTNIMLPSFWFSYILFLIFLGAMLVLFIYVTSLASNEPFMLSLPYFLFFLLFITSLSIMFIFSDLLITYMNQSNPTNFYLYNSMNHTSLLTSVIYNQSTMIFTIFIVLYLLLTLFVVVKITNVFFGPLRVS</sequence>
<evidence type="ECO:0000313" key="17">
    <source>
        <dbReference type="EMBL" id="QAX91448.1"/>
    </source>
</evidence>
<evidence type="ECO:0000256" key="5">
    <source>
        <dbReference type="ARBA" id="ARBA00022448"/>
    </source>
</evidence>
<dbReference type="EMBL" id="MG551499">
    <property type="protein sequence ID" value="QAX91448.1"/>
    <property type="molecule type" value="Genomic_DNA"/>
</dbReference>
<feature type="transmembrane region" description="Helical" evidence="16">
    <location>
        <begin position="83"/>
        <end position="104"/>
    </location>
</feature>
<evidence type="ECO:0000256" key="16">
    <source>
        <dbReference type="SAM" id="Phobius"/>
    </source>
</evidence>
<proteinExistence type="inferred from homology"/>
<keyword evidence="7 16" id="KW-0812">Transmembrane</keyword>
<dbReference type="PANTHER" id="PTHR11435">
    <property type="entry name" value="NADH UBIQUINONE OXIDOREDUCTASE SUBUNIT ND6"/>
    <property type="match status" value="1"/>
</dbReference>
<comment type="subcellular location">
    <subcellularLocation>
        <location evidence="1">Mitochondrion membrane</location>
        <topology evidence="1">Multi-pass membrane protein</topology>
    </subcellularLocation>
</comment>
<evidence type="ECO:0000256" key="13">
    <source>
        <dbReference type="ARBA" id="ARBA00023136"/>
    </source>
</evidence>
<reference evidence="17" key="1">
    <citation type="submission" date="2017-11" db="EMBL/GenBank/DDBJ databases">
        <title>Complete mitochondrial genome of Upogebia bowerbankii.</title>
        <authorList>
            <person name="Tan M.H."/>
            <person name="Gan H.M."/>
            <person name="Lee Y.P."/>
            <person name="Austin C.M."/>
        </authorList>
    </citation>
    <scope>NUCLEOTIDE SEQUENCE</scope>
</reference>
<evidence type="ECO:0000256" key="4">
    <source>
        <dbReference type="ARBA" id="ARBA00021095"/>
    </source>
</evidence>
<evidence type="ECO:0000256" key="10">
    <source>
        <dbReference type="ARBA" id="ARBA00022989"/>
    </source>
</evidence>
<evidence type="ECO:0000256" key="8">
    <source>
        <dbReference type="ARBA" id="ARBA00022967"/>
    </source>
</evidence>
<evidence type="ECO:0000256" key="3">
    <source>
        <dbReference type="ARBA" id="ARBA00012944"/>
    </source>
</evidence>
<dbReference type="AlphaFoldDB" id="A0A411ATW7"/>
<accession>A0A411ATW7</accession>
<dbReference type="PANTHER" id="PTHR11435:SF1">
    <property type="entry name" value="NADH-UBIQUINONE OXIDOREDUCTASE CHAIN 6"/>
    <property type="match status" value="1"/>
</dbReference>
<evidence type="ECO:0000256" key="6">
    <source>
        <dbReference type="ARBA" id="ARBA00022660"/>
    </source>
</evidence>
<name>A0A411ATW7_9EUCA</name>
<keyword evidence="5" id="KW-0813">Transport</keyword>
<keyword evidence="12 17" id="KW-0496">Mitochondrion</keyword>
<feature type="transmembrane region" description="Helical" evidence="16">
    <location>
        <begin position="139"/>
        <end position="163"/>
    </location>
</feature>
<gene>
    <name evidence="17" type="primary">nad6</name>
</gene>
<evidence type="ECO:0000256" key="15">
    <source>
        <dbReference type="ARBA" id="ARBA00049551"/>
    </source>
</evidence>
<feature type="transmembrane region" description="Helical" evidence="16">
    <location>
        <begin position="51"/>
        <end position="71"/>
    </location>
</feature>